<dbReference type="GeneTree" id="ENSGT00530000063555"/>
<dbReference type="AlphaFoldDB" id="A0A3B3R169"/>
<dbReference type="PROSITE" id="PS51465">
    <property type="entry name" value="KAZAL_2"/>
    <property type="match status" value="1"/>
</dbReference>
<evidence type="ECO:0000256" key="3">
    <source>
        <dbReference type="ARBA" id="ARBA00022729"/>
    </source>
</evidence>
<dbReference type="InterPro" id="IPR036179">
    <property type="entry name" value="Ig-like_dom_sf"/>
</dbReference>
<keyword evidence="2" id="KW-0964">Secreted</keyword>
<evidence type="ECO:0000256" key="2">
    <source>
        <dbReference type="ARBA" id="ARBA00022525"/>
    </source>
</evidence>
<dbReference type="Ensembl" id="ENSPKIT00000036511.1">
    <property type="protein sequence ID" value="ENSPKIP00000012128.1"/>
    <property type="gene ID" value="ENSPKIG00000000031.1"/>
</dbReference>
<dbReference type="Pfam" id="PF07648">
    <property type="entry name" value="Kazal_2"/>
    <property type="match status" value="1"/>
</dbReference>
<feature type="signal peptide" evidence="6">
    <location>
        <begin position="1"/>
        <end position="16"/>
    </location>
</feature>
<reference evidence="10" key="2">
    <citation type="submission" date="2025-09" db="UniProtKB">
        <authorList>
            <consortium name="Ensembl"/>
        </authorList>
    </citation>
    <scope>IDENTIFICATION</scope>
</reference>
<dbReference type="InterPro" id="IPR007110">
    <property type="entry name" value="Ig-like_dom"/>
</dbReference>
<feature type="domain" description="Kazal-like" evidence="9">
    <location>
        <begin position="88"/>
        <end position="141"/>
    </location>
</feature>
<dbReference type="PROSITE" id="PS51323">
    <property type="entry name" value="IGFBP_N_2"/>
    <property type="match status" value="1"/>
</dbReference>
<accession>A0A3B3R169</accession>
<keyword evidence="5" id="KW-0393">Immunoglobulin domain</keyword>
<dbReference type="SUPFAM" id="SSF100895">
    <property type="entry name" value="Kazal-type serine protease inhibitors"/>
    <property type="match status" value="1"/>
</dbReference>
<protein>
    <submittedName>
        <fullName evidence="10">Insulin-like growth factor binding protein 7</fullName>
    </submittedName>
</protein>
<dbReference type="PROSITE" id="PS50835">
    <property type="entry name" value="IG_LIKE"/>
    <property type="match status" value="1"/>
</dbReference>
<feature type="domain" description="IGFBP N-terminal" evidence="8">
    <location>
        <begin position="21"/>
        <end position="97"/>
    </location>
</feature>
<dbReference type="GO" id="GO:0005520">
    <property type="term" value="F:insulin-like growth factor binding"/>
    <property type="evidence" value="ECO:0007669"/>
    <property type="project" value="InterPro"/>
</dbReference>
<name>A0A3B3R169_9TELE</name>
<sequence>MLGLIALAASLTYVAAASAEIRRNCEPCDPSLCEALSAGGCEFGILLDSCGCCSACAAGEGEKCAGRGSALPRCAPGLECKKSNKGKRSKLGVCVCKSSYEVCGTDGVTYSTGCDLKAASLKAQSDKLPEIKVQHKGKCYQAPVIVTAPGEIWNVTGSQVYLSCEAIGVPTPVLTWKKGSRSIMFLQLLQGTKAGRGREGTGHQRNRRLDTVEDVLQKAGKKQNHHISHSRSPFISLCSCLVQQEDTILRGCLSMAGRWRCFQVTGRTWLSRPGGGPKSMRPPDGYWFLRSRWRTPARTSATLPTPKARPRLLALSMW</sequence>
<evidence type="ECO:0000259" key="8">
    <source>
        <dbReference type="PROSITE" id="PS51323"/>
    </source>
</evidence>
<dbReference type="GO" id="GO:0001558">
    <property type="term" value="P:regulation of cell growth"/>
    <property type="evidence" value="ECO:0007669"/>
    <property type="project" value="InterPro"/>
</dbReference>
<dbReference type="Gene3D" id="3.30.60.30">
    <property type="match status" value="1"/>
</dbReference>
<reference evidence="10" key="1">
    <citation type="submission" date="2025-08" db="UniProtKB">
        <authorList>
            <consortium name="Ensembl"/>
        </authorList>
    </citation>
    <scope>IDENTIFICATION</scope>
</reference>
<keyword evidence="3 6" id="KW-0732">Signal</keyword>
<dbReference type="InterPro" id="IPR000867">
    <property type="entry name" value="IGFBP-like"/>
</dbReference>
<evidence type="ECO:0000313" key="10">
    <source>
        <dbReference type="Ensembl" id="ENSPKIP00000012128.1"/>
    </source>
</evidence>
<keyword evidence="4" id="KW-1015">Disulfide bond</keyword>
<organism evidence="10 11">
    <name type="scientific">Paramormyrops kingsleyae</name>
    <dbReference type="NCBI Taxonomy" id="1676925"/>
    <lineage>
        <taxon>Eukaryota</taxon>
        <taxon>Metazoa</taxon>
        <taxon>Chordata</taxon>
        <taxon>Craniata</taxon>
        <taxon>Vertebrata</taxon>
        <taxon>Euteleostomi</taxon>
        <taxon>Actinopterygii</taxon>
        <taxon>Neopterygii</taxon>
        <taxon>Teleostei</taxon>
        <taxon>Osteoglossocephala</taxon>
        <taxon>Osteoglossomorpha</taxon>
        <taxon>Osteoglossiformes</taxon>
        <taxon>Mormyridae</taxon>
        <taxon>Paramormyrops</taxon>
    </lineage>
</organism>
<comment type="subcellular location">
    <subcellularLocation>
        <location evidence="1">Secreted</location>
    </subcellularLocation>
</comment>
<evidence type="ECO:0000256" key="6">
    <source>
        <dbReference type="SAM" id="SignalP"/>
    </source>
</evidence>
<dbReference type="CDD" id="cd00104">
    <property type="entry name" value="KAZAL_FS"/>
    <property type="match status" value="1"/>
</dbReference>
<dbReference type="InterPro" id="IPR036058">
    <property type="entry name" value="Kazal_dom_sf"/>
</dbReference>
<dbReference type="Gene3D" id="2.60.40.10">
    <property type="entry name" value="Immunoglobulins"/>
    <property type="match status" value="1"/>
</dbReference>
<dbReference type="SMART" id="SM00121">
    <property type="entry name" value="IB"/>
    <property type="match status" value="1"/>
</dbReference>
<proteinExistence type="predicted"/>
<dbReference type="SUPFAM" id="SSF48726">
    <property type="entry name" value="Immunoglobulin"/>
    <property type="match status" value="1"/>
</dbReference>
<dbReference type="InterPro" id="IPR002350">
    <property type="entry name" value="Kazal_dom"/>
</dbReference>
<feature type="chain" id="PRO_5017429426" evidence="6">
    <location>
        <begin position="17"/>
        <end position="318"/>
    </location>
</feature>
<dbReference type="GO" id="GO:0005615">
    <property type="term" value="C:extracellular space"/>
    <property type="evidence" value="ECO:0007669"/>
    <property type="project" value="TreeGrafter"/>
</dbReference>
<dbReference type="PANTHER" id="PTHR14186">
    <property type="entry name" value="INSULIN-LIKE GROWTH FACTOR BINDING PROTEIN-RELATED"/>
    <property type="match status" value="1"/>
</dbReference>
<keyword evidence="11" id="KW-1185">Reference proteome</keyword>
<feature type="domain" description="Ig-like" evidence="7">
    <location>
        <begin position="143"/>
        <end position="178"/>
    </location>
</feature>
<evidence type="ECO:0000313" key="11">
    <source>
        <dbReference type="Proteomes" id="UP000261540"/>
    </source>
</evidence>
<dbReference type="Pfam" id="PF00219">
    <property type="entry name" value="IGFBP"/>
    <property type="match status" value="1"/>
</dbReference>
<dbReference type="STRING" id="1676925.ENSPKIP00000012128"/>
<dbReference type="SMART" id="SM00280">
    <property type="entry name" value="KAZAL"/>
    <property type="match status" value="1"/>
</dbReference>
<dbReference type="InterPro" id="IPR011390">
    <property type="entry name" value="IGFBP_rP_mac25"/>
</dbReference>
<dbReference type="InterPro" id="IPR009030">
    <property type="entry name" value="Growth_fac_rcpt_cys_sf"/>
</dbReference>
<evidence type="ECO:0000256" key="4">
    <source>
        <dbReference type="ARBA" id="ARBA00023157"/>
    </source>
</evidence>
<evidence type="ECO:0000259" key="9">
    <source>
        <dbReference type="PROSITE" id="PS51465"/>
    </source>
</evidence>
<dbReference type="Proteomes" id="UP000261540">
    <property type="component" value="Unplaced"/>
</dbReference>
<evidence type="ECO:0000256" key="1">
    <source>
        <dbReference type="ARBA" id="ARBA00004613"/>
    </source>
</evidence>
<dbReference type="GO" id="GO:0009966">
    <property type="term" value="P:regulation of signal transduction"/>
    <property type="evidence" value="ECO:0007669"/>
    <property type="project" value="TreeGrafter"/>
</dbReference>
<dbReference type="SUPFAM" id="SSF57184">
    <property type="entry name" value="Growth factor receptor domain"/>
    <property type="match status" value="1"/>
</dbReference>
<evidence type="ECO:0000259" key="7">
    <source>
        <dbReference type="PROSITE" id="PS50835"/>
    </source>
</evidence>
<dbReference type="InterPro" id="IPR013783">
    <property type="entry name" value="Ig-like_fold"/>
</dbReference>
<evidence type="ECO:0000256" key="5">
    <source>
        <dbReference type="ARBA" id="ARBA00023319"/>
    </source>
</evidence>
<dbReference type="Gene3D" id="4.10.40.20">
    <property type="match status" value="1"/>
</dbReference>
<dbReference type="PANTHER" id="PTHR14186:SF19">
    <property type="entry name" value="INSULIN-LIKE GROWTH FACTOR-BINDING PROTEIN 7"/>
    <property type="match status" value="1"/>
</dbReference>